<keyword evidence="1" id="KW-0862">Zinc</keyword>
<accession>A0AAE1UHI7</accession>
<evidence type="ECO:0000313" key="5">
    <source>
        <dbReference type="Proteomes" id="UP001292094"/>
    </source>
</evidence>
<organism evidence="4 5">
    <name type="scientific">Petrolisthes manimaculis</name>
    <dbReference type="NCBI Taxonomy" id="1843537"/>
    <lineage>
        <taxon>Eukaryota</taxon>
        <taxon>Metazoa</taxon>
        <taxon>Ecdysozoa</taxon>
        <taxon>Arthropoda</taxon>
        <taxon>Crustacea</taxon>
        <taxon>Multicrustacea</taxon>
        <taxon>Malacostraca</taxon>
        <taxon>Eumalacostraca</taxon>
        <taxon>Eucarida</taxon>
        <taxon>Decapoda</taxon>
        <taxon>Pleocyemata</taxon>
        <taxon>Anomura</taxon>
        <taxon>Galatheoidea</taxon>
        <taxon>Porcellanidae</taxon>
        <taxon>Petrolisthes</taxon>
    </lineage>
</organism>
<dbReference type="AlphaFoldDB" id="A0AAE1UHI7"/>
<proteinExistence type="predicted"/>
<evidence type="ECO:0000313" key="4">
    <source>
        <dbReference type="EMBL" id="KAK4318799.1"/>
    </source>
</evidence>
<keyword evidence="1" id="KW-0863">Zinc-finger</keyword>
<feature type="domain" description="SWIM-type" evidence="3">
    <location>
        <begin position="7"/>
        <end position="47"/>
    </location>
</feature>
<evidence type="ECO:0000256" key="2">
    <source>
        <dbReference type="SAM" id="MobiDB-lite"/>
    </source>
</evidence>
<gene>
    <name evidence="4" type="ORF">Pmani_010222</name>
</gene>
<name>A0AAE1UHI7_9EUCA</name>
<evidence type="ECO:0000256" key="1">
    <source>
        <dbReference type="PROSITE-ProRule" id="PRU00325"/>
    </source>
</evidence>
<dbReference type="InterPro" id="IPR007527">
    <property type="entry name" value="Znf_SWIM"/>
</dbReference>
<protein>
    <recommendedName>
        <fullName evidence="3">SWIM-type domain-containing protein</fullName>
    </recommendedName>
</protein>
<keyword evidence="5" id="KW-1185">Reference proteome</keyword>
<keyword evidence="1" id="KW-0479">Metal-binding</keyword>
<evidence type="ECO:0000259" key="3">
    <source>
        <dbReference type="PROSITE" id="PS50966"/>
    </source>
</evidence>
<comment type="caution">
    <text evidence="4">The sequence shown here is derived from an EMBL/GenBank/DDBJ whole genome shotgun (WGS) entry which is preliminary data.</text>
</comment>
<feature type="region of interest" description="Disordered" evidence="2">
    <location>
        <begin position="193"/>
        <end position="215"/>
    </location>
</feature>
<reference evidence="4" key="1">
    <citation type="submission" date="2023-11" db="EMBL/GenBank/DDBJ databases">
        <title>Genome assemblies of two species of porcelain crab, Petrolisthes cinctipes and Petrolisthes manimaculis (Anomura: Porcellanidae).</title>
        <authorList>
            <person name="Angst P."/>
        </authorList>
    </citation>
    <scope>NUCLEOTIDE SEQUENCE</scope>
    <source>
        <strain evidence="4">PB745_02</strain>
        <tissue evidence="4">Gill</tissue>
    </source>
</reference>
<sequence length="215" mass="24375">MKKTVSYKVDASLTKDGVVSESQCECAASQGPAVHCKHVITSLRYCCILQGWRALDRSDMHSGNRVPLKVFCSGLVHQILERYGTPTSGLRGRALSRPNLPDRLGGRDYIARHYLMPIPPPEKQEGETRKKRKRAQRQCIVCAHSEIRDRPKYTAPIPLTAEKIKVLKSLMEHIAPRSKGKYFEDILRQQESTSSGLHDQLLDEDDPEDHLLEFD</sequence>
<dbReference type="Proteomes" id="UP001292094">
    <property type="component" value="Unassembled WGS sequence"/>
</dbReference>
<dbReference type="GO" id="GO:0008270">
    <property type="term" value="F:zinc ion binding"/>
    <property type="evidence" value="ECO:0007669"/>
    <property type="project" value="UniProtKB-KW"/>
</dbReference>
<dbReference type="PROSITE" id="PS50966">
    <property type="entry name" value="ZF_SWIM"/>
    <property type="match status" value="1"/>
</dbReference>
<dbReference type="EMBL" id="JAWZYT010000798">
    <property type="protein sequence ID" value="KAK4318799.1"/>
    <property type="molecule type" value="Genomic_DNA"/>
</dbReference>